<dbReference type="KEGG" id="sphu:SPPYR_0656"/>
<dbReference type="EMBL" id="LT598653">
    <property type="protein sequence ID" value="SBV31776.1"/>
    <property type="molecule type" value="Genomic_DNA"/>
</dbReference>
<keyword evidence="1" id="KW-0812">Transmembrane</keyword>
<reference evidence="4" key="1">
    <citation type="submission" date="2016-03" db="EMBL/GenBank/DDBJ databases">
        <authorList>
            <person name="Ploux O."/>
        </authorList>
    </citation>
    <scope>NUCLEOTIDE SEQUENCE</scope>
    <source>
        <strain evidence="4">UC10</strain>
    </source>
</reference>
<proteinExistence type="predicted"/>
<feature type="domain" description="FecR N-terminal" evidence="3">
    <location>
        <begin position="12"/>
        <end position="49"/>
    </location>
</feature>
<keyword evidence="1" id="KW-0472">Membrane</keyword>
<dbReference type="Pfam" id="PF04773">
    <property type="entry name" value="FecR"/>
    <property type="match status" value="1"/>
</dbReference>
<dbReference type="PANTHER" id="PTHR30273">
    <property type="entry name" value="PERIPLASMIC SIGNAL SENSOR AND SIGMA FACTOR ACTIVATOR FECR-RELATED"/>
    <property type="match status" value="1"/>
</dbReference>
<name>A0A1Y5PST8_9SPHN</name>
<dbReference type="InterPro" id="IPR012373">
    <property type="entry name" value="Ferrdict_sens_TM"/>
</dbReference>
<evidence type="ECO:0000259" key="3">
    <source>
        <dbReference type="Pfam" id="PF16220"/>
    </source>
</evidence>
<dbReference type="PANTHER" id="PTHR30273:SF2">
    <property type="entry name" value="PROTEIN FECR"/>
    <property type="match status" value="1"/>
</dbReference>
<feature type="transmembrane region" description="Helical" evidence="1">
    <location>
        <begin position="79"/>
        <end position="103"/>
    </location>
</feature>
<dbReference type="Pfam" id="PF16220">
    <property type="entry name" value="DUF4880"/>
    <property type="match status" value="1"/>
</dbReference>
<dbReference type="InterPro" id="IPR032623">
    <property type="entry name" value="FecR_N"/>
</dbReference>
<organism evidence="4">
    <name type="scientific">uncultured Sphingopyxis sp</name>
    <dbReference type="NCBI Taxonomy" id="310581"/>
    <lineage>
        <taxon>Bacteria</taxon>
        <taxon>Pseudomonadati</taxon>
        <taxon>Pseudomonadota</taxon>
        <taxon>Alphaproteobacteria</taxon>
        <taxon>Sphingomonadales</taxon>
        <taxon>Sphingomonadaceae</taxon>
        <taxon>Sphingopyxis</taxon>
        <taxon>environmental samples</taxon>
    </lineage>
</organism>
<dbReference type="GO" id="GO:0016989">
    <property type="term" value="F:sigma factor antagonist activity"/>
    <property type="evidence" value="ECO:0007669"/>
    <property type="project" value="TreeGrafter"/>
</dbReference>
<sequence length="331" mass="35267">MTQRSRRADARSAAEWFAVMRGPDADAERAAFETWRALPANAEAYARLDATWDESLFLANSRTGRDRDLMRVRRKMPPAALLAAGIALLTLLSAGLMTAQMGWLGSAGTQTPAATTIAAVDGVRTLTLADGSKVTLDRDAALSDLSSPRERRFTLLRGRARFDVAHDPARSFIVDAGAGSVIAHGTLFDVGFEDGAVRVVLLKGSVEVRDRQAAKSSPHGSRLLAPGEELVMRVGIMGVPSRTDASRLAWTEPMIGFDEVPLAEAVAAFNRGGGQAVRIERGGDGAKRVSGAFRRDDPKSFADALGASFGMTVETTADGSLLLREGKSDVR</sequence>
<feature type="domain" description="FecR protein" evidence="2">
    <location>
        <begin position="119"/>
        <end position="207"/>
    </location>
</feature>
<dbReference type="AlphaFoldDB" id="A0A1Y5PST8"/>
<dbReference type="PIRSF" id="PIRSF018266">
    <property type="entry name" value="FecR"/>
    <property type="match status" value="1"/>
</dbReference>
<dbReference type="RefSeq" id="WP_295323655.1">
    <property type="nucleotide sequence ID" value="NZ_LT598653.1"/>
</dbReference>
<evidence type="ECO:0000259" key="2">
    <source>
        <dbReference type="Pfam" id="PF04773"/>
    </source>
</evidence>
<evidence type="ECO:0000313" key="4">
    <source>
        <dbReference type="EMBL" id="SBV31776.1"/>
    </source>
</evidence>
<accession>A0A1Y5PST8</accession>
<protein>
    <submittedName>
        <fullName evidence="4">FecR/PupR family sigma factor regulatory protein</fullName>
    </submittedName>
</protein>
<gene>
    <name evidence="4" type="ORF">SPPYR_0656</name>
</gene>
<dbReference type="Gene3D" id="2.60.120.1440">
    <property type="match status" value="1"/>
</dbReference>
<dbReference type="InterPro" id="IPR006860">
    <property type="entry name" value="FecR"/>
</dbReference>
<keyword evidence="1" id="KW-1133">Transmembrane helix</keyword>
<evidence type="ECO:0000256" key="1">
    <source>
        <dbReference type="SAM" id="Phobius"/>
    </source>
</evidence>